<evidence type="ECO:0000313" key="1">
    <source>
        <dbReference type="EMBL" id="TCL42426.1"/>
    </source>
</evidence>
<dbReference type="OrthoDB" id="1857762at2"/>
<dbReference type="AlphaFoldDB" id="A0A9X8UHW0"/>
<evidence type="ECO:0000313" key="2">
    <source>
        <dbReference type="Proteomes" id="UP000294682"/>
    </source>
</evidence>
<dbReference type="RefSeq" id="WP_079699922.1">
    <property type="nucleotide sequence ID" value="NZ_JADNAH010000093.1"/>
</dbReference>
<gene>
    <name evidence="1" type="ORF">EDD78_11052</name>
</gene>
<name>A0A9X8UHW0_9FIRM</name>
<organism evidence="1 2">
    <name type="scientific">Harryflintia acetispora</name>
    <dbReference type="NCBI Taxonomy" id="1849041"/>
    <lineage>
        <taxon>Bacteria</taxon>
        <taxon>Bacillati</taxon>
        <taxon>Bacillota</taxon>
        <taxon>Clostridia</taxon>
        <taxon>Eubacteriales</taxon>
        <taxon>Oscillospiraceae</taxon>
        <taxon>Harryflintia</taxon>
    </lineage>
</organism>
<comment type="caution">
    <text evidence="1">The sequence shown here is derived from an EMBL/GenBank/DDBJ whole genome shotgun (WGS) entry which is preliminary data.</text>
</comment>
<proteinExistence type="predicted"/>
<keyword evidence="2" id="KW-1185">Reference proteome</keyword>
<dbReference type="Proteomes" id="UP000294682">
    <property type="component" value="Unassembled WGS sequence"/>
</dbReference>
<dbReference type="EMBL" id="SLUK01000010">
    <property type="protein sequence ID" value="TCL42426.1"/>
    <property type="molecule type" value="Genomic_DNA"/>
</dbReference>
<reference evidence="1 2" key="1">
    <citation type="submission" date="2019-03" db="EMBL/GenBank/DDBJ databases">
        <title>Genomic Encyclopedia of Type Strains, Phase IV (KMG-IV): sequencing the most valuable type-strain genomes for metagenomic binning, comparative biology and taxonomic classification.</title>
        <authorList>
            <person name="Goeker M."/>
        </authorList>
    </citation>
    <scope>NUCLEOTIDE SEQUENCE [LARGE SCALE GENOMIC DNA]</scope>
    <source>
        <strain evidence="1 2">DSM 100433</strain>
    </source>
</reference>
<sequence>MITLNILNMKNFLQTVNECDGSVDLLFPDGAKADMRIPGIQEELLQQHRENKNYLQLSLSVTNPKDYMRIVSYYAGDC</sequence>
<protein>
    <submittedName>
        <fullName evidence="1">Uncharacterized protein</fullName>
    </submittedName>
</protein>
<accession>A0A9X8UHW0</accession>